<name>A0A382E9U4_9ZZZZ</name>
<organism evidence="1">
    <name type="scientific">marine metagenome</name>
    <dbReference type="NCBI Taxonomy" id="408172"/>
    <lineage>
        <taxon>unclassified sequences</taxon>
        <taxon>metagenomes</taxon>
        <taxon>ecological metagenomes</taxon>
    </lineage>
</organism>
<proteinExistence type="predicted"/>
<sequence length="80" mass="8786">MTFLLFSTAAHAQYPEIDEEPYLDPAAANEALQPTKRAQSTQAYMLGINYGLNPIIILAPALSLSMYWDPLVLGLEISDS</sequence>
<reference evidence="1" key="1">
    <citation type="submission" date="2018-05" db="EMBL/GenBank/DDBJ databases">
        <authorList>
            <person name="Lanie J.A."/>
            <person name="Ng W.-L."/>
            <person name="Kazmierczak K.M."/>
            <person name="Andrzejewski T.M."/>
            <person name="Davidsen T.M."/>
            <person name="Wayne K.J."/>
            <person name="Tettelin H."/>
            <person name="Glass J.I."/>
            <person name="Rusch D."/>
            <person name="Podicherti R."/>
            <person name="Tsui H.-C.T."/>
            <person name="Winkler M.E."/>
        </authorList>
    </citation>
    <scope>NUCLEOTIDE SEQUENCE</scope>
</reference>
<accession>A0A382E9U4</accession>
<evidence type="ECO:0000313" key="1">
    <source>
        <dbReference type="EMBL" id="SVB46864.1"/>
    </source>
</evidence>
<dbReference type="EMBL" id="UINC01043184">
    <property type="protein sequence ID" value="SVB46864.1"/>
    <property type="molecule type" value="Genomic_DNA"/>
</dbReference>
<feature type="non-terminal residue" evidence="1">
    <location>
        <position position="80"/>
    </location>
</feature>
<gene>
    <name evidence="1" type="ORF">METZ01_LOCUS199718</name>
</gene>
<dbReference type="AlphaFoldDB" id="A0A382E9U4"/>
<protein>
    <submittedName>
        <fullName evidence="1">Uncharacterized protein</fullName>
    </submittedName>
</protein>